<reference evidence="2 3" key="1">
    <citation type="submission" date="2024-02" db="EMBL/GenBank/DDBJ databases">
        <title>de novo genome assembly of Solanum bulbocastanum strain 11H21.</title>
        <authorList>
            <person name="Hosaka A.J."/>
        </authorList>
    </citation>
    <scope>NUCLEOTIDE SEQUENCE [LARGE SCALE GENOMIC DNA]</scope>
    <source>
        <tissue evidence="2">Young leaves</tissue>
    </source>
</reference>
<gene>
    <name evidence="2" type="ORF">RDI58_017622</name>
</gene>
<dbReference type="EMBL" id="JBANQN010000007">
    <property type="protein sequence ID" value="KAK6784168.1"/>
    <property type="molecule type" value="Genomic_DNA"/>
</dbReference>
<dbReference type="AlphaFoldDB" id="A0AAN8YC67"/>
<keyword evidence="1" id="KW-0472">Membrane</keyword>
<keyword evidence="3" id="KW-1185">Reference proteome</keyword>
<comment type="caution">
    <text evidence="2">The sequence shown here is derived from an EMBL/GenBank/DDBJ whole genome shotgun (WGS) entry which is preliminary data.</text>
</comment>
<name>A0AAN8YC67_SOLBU</name>
<accession>A0AAN8YC67</accession>
<protein>
    <submittedName>
        <fullName evidence="2">Uncharacterized protein</fullName>
    </submittedName>
</protein>
<proteinExistence type="predicted"/>
<sequence>MSKCKSQLTMAPFYLSILLLIFVIDLVWQE</sequence>
<evidence type="ECO:0000256" key="1">
    <source>
        <dbReference type="SAM" id="Phobius"/>
    </source>
</evidence>
<evidence type="ECO:0000313" key="3">
    <source>
        <dbReference type="Proteomes" id="UP001371456"/>
    </source>
</evidence>
<keyword evidence="1" id="KW-0812">Transmembrane</keyword>
<organism evidence="2 3">
    <name type="scientific">Solanum bulbocastanum</name>
    <name type="common">Wild potato</name>
    <dbReference type="NCBI Taxonomy" id="147425"/>
    <lineage>
        <taxon>Eukaryota</taxon>
        <taxon>Viridiplantae</taxon>
        <taxon>Streptophyta</taxon>
        <taxon>Embryophyta</taxon>
        <taxon>Tracheophyta</taxon>
        <taxon>Spermatophyta</taxon>
        <taxon>Magnoliopsida</taxon>
        <taxon>eudicotyledons</taxon>
        <taxon>Gunneridae</taxon>
        <taxon>Pentapetalae</taxon>
        <taxon>asterids</taxon>
        <taxon>lamiids</taxon>
        <taxon>Solanales</taxon>
        <taxon>Solanaceae</taxon>
        <taxon>Solanoideae</taxon>
        <taxon>Solaneae</taxon>
        <taxon>Solanum</taxon>
    </lineage>
</organism>
<evidence type="ECO:0000313" key="2">
    <source>
        <dbReference type="EMBL" id="KAK6784168.1"/>
    </source>
</evidence>
<feature type="transmembrane region" description="Helical" evidence="1">
    <location>
        <begin position="12"/>
        <end position="28"/>
    </location>
</feature>
<dbReference type="Proteomes" id="UP001371456">
    <property type="component" value="Unassembled WGS sequence"/>
</dbReference>
<keyword evidence="1" id="KW-1133">Transmembrane helix</keyword>